<name>A0AAC9KG02_9PROT</name>
<reference evidence="3" key="1">
    <citation type="submission" date="2016-11" db="EMBL/GenBank/DDBJ databases">
        <title>Comparative genomic and phenotypic analysis of Granulibacter bethesdensis clinical isolates from patients with chronic granulomatous disease.</title>
        <authorList>
            <person name="Zarember K.A."/>
            <person name="Porcella S.F."/>
            <person name="Chu J."/>
            <person name="Ding L."/>
            <person name="Dahlstrom E."/>
            <person name="Barbian K."/>
            <person name="Martens C."/>
            <person name="Sykora L."/>
            <person name="Kramer S."/>
            <person name="Pettinato A.M."/>
            <person name="Hong H."/>
            <person name="Wald G."/>
            <person name="Berg L.J."/>
            <person name="Rogge L.S."/>
            <person name="Greenberg D.E."/>
            <person name="Falcone E.L."/>
            <person name="Neves J.F."/>
            <person name="Simoes M.J."/>
            <person name="Casal M."/>
            <person name="Rodriguez-Lopez F.C."/>
            <person name="Zelazny A."/>
            <person name="Gallin J.I."/>
            <person name="Holland S.M."/>
        </authorList>
    </citation>
    <scope>NUCLEOTIDE SEQUENCE [LARGE SCALE GENOMIC DNA]</scope>
    <source>
        <strain evidence="3">NIH9.1</strain>
    </source>
</reference>
<dbReference type="PANTHER" id="PTHR12126">
    <property type="entry name" value="NADH-UBIQUINONE OXIDOREDUCTASE 39 KDA SUBUNIT-RELATED"/>
    <property type="match status" value="1"/>
</dbReference>
<gene>
    <name evidence="2" type="ORF">GbCGDNIH9_2278</name>
</gene>
<dbReference type="InterPro" id="IPR001509">
    <property type="entry name" value="Epimerase_deHydtase"/>
</dbReference>
<dbReference type="EMBL" id="CP018191">
    <property type="protein sequence ID" value="APH55605.1"/>
    <property type="molecule type" value="Genomic_DNA"/>
</dbReference>
<evidence type="ECO:0000313" key="3">
    <source>
        <dbReference type="Proteomes" id="UP000182373"/>
    </source>
</evidence>
<dbReference type="PANTHER" id="PTHR12126:SF11">
    <property type="entry name" value="NADH DEHYDROGENASE [UBIQUINONE] 1 ALPHA SUBCOMPLEX SUBUNIT 9, MITOCHONDRIAL"/>
    <property type="match status" value="1"/>
</dbReference>
<feature type="domain" description="NAD-dependent epimerase/dehydratase" evidence="1">
    <location>
        <begin position="7"/>
        <end position="214"/>
    </location>
</feature>
<organism evidence="2 3">
    <name type="scientific">Granulibacter bethesdensis</name>
    <dbReference type="NCBI Taxonomy" id="364410"/>
    <lineage>
        <taxon>Bacteria</taxon>
        <taxon>Pseudomonadati</taxon>
        <taxon>Pseudomonadota</taxon>
        <taxon>Alphaproteobacteria</taxon>
        <taxon>Acetobacterales</taxon>
        <taxon>Acetobacteraceae</taxon>
        <taxon>Granulibacter</taxon>
    </lineage>
</organism>
<evidence type="ECO:0000259" key="1">
    <source>
        <dbReference type="Pfam" id="PF01370"/>
    </source>
</evidence>
<proteinExistence type="predicted"/>
<sequence length="313" mass="34334">MNMTRTIIVTGAAGLVGQNLIQRLVARQAGRIIAIDKHPSNTALLRKLHPGIDVIEADLSKDGPWQDAFSGADALVLNHAQIGALTEEPFIANNITATEKVIAAAQKAGISNVVHISSSVVNSAARDFYTESKKAQEKLVVESGLPVTILRPTLMFGWFDRKHLGWLARFMKKVPVFPIPGNGRYLRQPLFVGDFCDIISACLEKPHHGSAFNITGLERIDYIDLMRAVKTATGAKARIVTIPYGLFWLLLKIYALVNSNPPFTASQLKALVTPDIFEVIDWPGIFGVHPTPLSKALEVTFRDPTYAQIALEF</sequence>
<dbReference type="Proteomes" id="UP000182373">
    <property type="component" value="Chromosome"/>
</dbReference>
<dbReference type="Gene3D" id="3.40.50.720">
    <property type="entry name" value="NAD(P)-binding Rossmann-like Domain"/>
    <property type="match status" value="1"/>
</dbReference>
<evidence type="ECO:0000313" key="2">
    <source>
        <dbReference type="EMBL" id="APH55605.1"/>
    </source>
</evidence>
<accession>A0AAC9KG02</accession>
<dbReference type="AlphaFoldDB" id="A0AAC9KG02"/>
<dbReference type="InterPro" id="IPR051207">
    <property type="entry name" value="ComplexI_NDUFA9_subunit"/>
</dbReference>
<protein>
    <submittedName>
        <fullName evidence="2">NADH-ubiquinone oxidoreductase 39-40 kDa subunit-like protein</fullName>
    </submittedName>
</protein>
<dbReference type="SUPFAM" id="SSF51735">
    <property type="entry name" value="NAD(P)-binding Rossmann-fold domains"/>
    <property type="match status" value="1"/>
</dbReference>
<dbReference type="InterPro" id="IPR036291">
    <property type="entry name" value="NAD(P)-bd_dom_sf"/>
</dbReference>
<dbReference type="Pfam" id="PF01370">
    <property type="entry name" value="Epimerase"/>
    <property type="match status" value="1"/>
</dbReference>
<dbReference type="GO" id="GO:0044877">
    <property type="term" value="F:protein-containing complex binding"/>
    <property type="evidence" value="ECO:0007669"/>
    <property type="project" value="TreeGrafter"/>
</dbReference>